<protein>
    <submittedName>
        <fullName evidence="7">3-phenylpropionate/trans-cinnamate dioxygenase ferredoxin reductase subunit</fullName>
    </submittedName>
</protein>
<accession>A0A2T1A1Y0</accession>
<keyword evidence="3" id="KW-0274">FAD</keyword>
<dbReference type="OrthoDB" id="1145at2"/>
<dbReference type="GO" id="GO:0016651">
    <property type="term" value="F:oxidoreductase activity, acting on NAD(P)H"/>
    <property type="evidence" value="ECO:0007669"/>
    <property type="project" value="TreeGrafter"/>
</dbReference>
<dbReference type="GO" id="GO:0005737">
    <property type="term" value="C:cytoplasm"/>
    <property type="evidence" value="ECO:0007669"/>
    <property type="project" value="TreeGrafter"/>
</dbReference>
<evidence type="ECO:0000313" key="7">
    <source>
        <dbReference type="EMBL" id="PRZ42596.1"/>
    </source>
</evidence>
<evidence type="ECO:0000259" key="6">
    <source>
        <dbReference type="Pfam" id="PF14759"/>
    </source>
</evidence>
<feature type="domain" description="Reductase C-terminal" evidence="6">
    <location>
        <begin position="321"/>
        <end position="404"/>
    </location>
</feature>
<evidence type="ECO:0000256" key="3">
    <source>
        <dbReference type="ARBA" id="ARBA00022827"/>
    </source>
</evidence>
<evidence type="ECO:0000313" key="8">
    <source>
        <dbReference type="Proteomes" id="UP000237752"/>
    </source>
</evidence>
<dbReference type="AlphaFoldDB" id="A0A2T1A1Y0"/>
<keyword evidence="4" id="KW-0560">Oxidoreductase</keyword>
<comment type="cofactor">
    <cofactor evidence="1">
        <name>FAD</name>
        <dbReference type="ChEBI" id="CHEBI:57692"/>
    </cofactor>
</comment>
<gene>
    <name evidence="7" type="ORF">CLV47_105218</name>
</gene>
<dbReference type="Gene3D" id="3.30.390.30">
    <property type="match status" value="1"/>
</dbReference>
<dbReference type="InterPro" id="IPR036188">
    <property type="entry name" value="FAD/NAD-bd_sf"/>
</dbReference>
<dbReference type="Proteomes" id="UP000237752">
    <property type="component" value="Unassembled WGS sequence"/>
</dbReference>
<dbReference type="PANTHER" id="PTHR43557">
    <property type="entry name" value="APOPTOSIS-INDUCING FACTOR 1"/>
    <property type="match status" value="1"/>
</dbReference>
<name>A0A2T1A1Y0_9ACTN</name>
<evidence type="ECO:0000259" key="5">
    <source>
        <dbReference type="Pfam" id="PF07992"/>
    </source>
</evidence>
<dbReference type="Gene3D" id="3.50.50.60">
    <property type="entry name" value="FAD/NAD(P)-binding domain"/>
    <property type="match status" value="2"/>
</dbReference>
<sequence length="407" mass="43550">MTSNSTFVIVGASLTGAKAAEHLRAEGFDGRIVMIGAETELPYERPPLSKDFLRGEAEASSAFVHDQAFYDDNHIELRLGTKVETINITTRTVAASGMEPLEYDKLLIATGARSRKLNLPGSDLPGVHYLRSLEDSKQLHDALGSAKRLAVVGAGWIGSEVAASARQMGVEVTLIDMASTPIQAVVGPEVGAVFADLHREHGVDLRLNETIESFLGTDRVTGVRTGSGDIDADLIVVGVGATPRVELAEAAGLAVDNGIVTDEFLQTAIDGVYAAGDVVSAKNLGIGKHLRVEHWANAGVHGELAAKNMVGKPTAYENVPFFFSDQYDLGLEYCGYPTPWDRVVYRGDPATREFIAFWLAGDRVVAAMNVNVWDVNDDLQAIIGADKPADDARLADPDVPLSEVLAR</sequence>
<proteinExistence type="predicted"/>
<dbReference type="PANTHER" id="PTHR43557:SF2">
    <property type="entry name" value="RIESKE DOMAIN-CONTAINING PROTEIN-RELATED"/>
    <property type="match status" value="1"/>
</dbReference>
<dbReference type="PRINTS" id="PR00368">
    <property type="entry name" value="FADPNR"/>
</dbReference>
<dbReference type="SUPFAM" id="SSF55424">
    <property type="entry name" value="FAD/NAD-linked reductases, dimerisation (C-terminal) domain"/>
    <property type="match status" value="1"/>
</dbReference>
<dbReference type="PRINTS" id="PR00411">
    <property type="entry name" value="PNDRDTASEI"/>
</dbReference>
<dbReference type="InterPro" id="IPR050446">
    <property type="entry name" value="FAD-oxidoreductase/Apoptosis"/>
</dbReference>
<dbReference type="EMBL" id="PVUE01000005">
    <property type="protein sequence ID" value="PRZ42596.1"/>
    <property type="molecule type" value="Genomic_DNA"/>
</dbReference>
<dbReference type="RefSeq" id="WP_106348616.1">
    <property type="nucleotide sequence ID" value="NZ_PVUE01000005.1"/>
</dbReference>
<comment type="caution">
    <text evidence="7">The sequence shown here is derived from an EMBL/GenBank/DDBJ whole genome shotgun (WGS) entry which is preliminary data.</text>
</comment>
<keyword evidence="2" id="KW-0285">Flavoprotein</keyword>
<dbReference type="InterPro" id="IPR023753">
    <property type="entry name" value="FAD/NAD-binding_dom"/>
</dbReference>
<keyword evidence="7" id="KW-0223">Dioxygenase</keyword>
<reference evidence="7 8" key="1">
    <citation type="submission" date="2018-03" db="EMBL/GenBank/DDBJ databases">
        <title>Genomic Encyclopedia of Archaeal and Bacterial Type Strains, Phase II (KMG-II): from individual species to whole genera.</title>
        <authorList>
            <person name="Goeker M."/>
        </authorList>
    </citation>
    <scope>NUCLEOTIDE SEQUENCE [LARGE SCALE GENOMIC DNA]</scope>
    <source>
        <strain evidence="7 8">DSM 100065</strain>
    </source>
</reference>
<feature type="domain" description="FAD/NAD(P)-binding" evidence="5">
    <location>
        <begin position="7"/>
        <end position="301"/>
    </location>
</feature>
<evidence type="ECO:0000256" key="2">
    <source>
        <dbReference type="ARBA" id="ARBA00022630"/>
    </source>
</evidence>
<dbReference type="Pfam" id="PF14759">
    <property type="entry name" value="Reductase_C"/>
    <property type="match status" value="1"/>
</dbReference>
<keyword evidence="8" id="KW-1185">Reference proteome</keyword>
<evidence type="ECO:0000256" key="1">
    <source>
        <dbReference type="ARBA" id="ARBA00001974"/>
    </source>
</evidence>
<dbReference type="GO" id="GO:0051213">
    <property type="term" value="F:dioxygenase activity"/>
    <property type="evidence" value="ECO:0007669"/>
    <property type="project" value="UniProtKB-KW"/>
</dbReference>
<dbReference type="InterPro" id="IPR028202">
    <property type="entry name" value="Reductase_C"/>
</dbReference>
<dbReference type="Pfam" id="PF07992">
    <property type="entry name" value="Pyr_redox_2"/>
    <property type="match status" value="1"/>
</dbReference>
<organism evidence="7 8">
    <name type="scientific">Antricoccus suffuscus</name>
    <dbReference type="NCBI Taxonomy" id="1629062"/>
    <lineage>
        <taxon>Bacteria</taxon>
        <taxon>Bacillati</taxon>
        <taxon>Actinomycetota</taxon>
        <taxon>Actinomycetes</taxon>
        <taxon>Geodermatophilales</taxon>
        <taxon>Antricoccaceae</taxon>
        <taxon>Antricoccus</taxon>
    </lineage>
</organism>
<dbReference type="InterPro" id="IPR016156">
    <property type="entry name" value="FAD/NAD-linked_Rdtase_dimer_sf"/>
</dbReference>
<dbReference type="SUPFAM" id="SSF51905">
    <property type="entry name" value="FAD/NAD(P)-binding domain"/>
    <property type="match status" value="1"/>
</dbReference>
<evidence type="ECO:0000256" key="4">
    <source>
        <dbReference type="ARBA" id="ARBA00023002"/>
    </source>
</evidence>